<dbReference type="Proteomes" id="UP001164539">
    <property type="component" value="Chromosome 12"/>
</dbReference>
<organism evidence="1 2">
    <name type="scientific">Melia azedarach</name>
    <name type="common">Chinaberry tree</name>
    <dbReference type="NCBI Taxonomy" id="155640"/>
    <lineage>
        <taxon>Eukaryota</taxon>
        <taxon>Viridiplantae</taxon>
        <taxon>Streptophyta</taxon>
        <taxon>Embryophyta</taxon>
        <taxon>Tracheophyta</taxon>
        <taxon>Spermatophyta</taxon>
        <taxon>Magnoliopsida</taxon>
        <taxon>eudicotyledons</taxon>
        <taxon>Gunneridae</taxon>
        <taxon>Pentapetalae</taxon>
        <taxon>rosids</taxon>
        <taxon>malvids</taxon>
        <taxon>Sapindales</taxon>
        <taxon>Meliaceae</taxon>
        <taxon>Melia</taxon>
    </lineage>
</organism>
<gene>
    <name evidence="1" type="ORF">OWV82_021239</name>
</gene>
<sequence length="503" mass="58046">MVRSSHLKRANLYLRKHRRWPLSPYKAKWHQTWNQQQAMQNFKQSLTTPQTQQQEQMNPNQPRILSSLLHSFSIYNCEPTPEAYRFVIKTLAESSQFCQISSVLEHLEQNENFEMPEYILADLIKKYADANKIQDSIKLFHRIPKFRCVPSVYSLNTLLSVLCRNKEWIKIVPHILLKSQVMNIRMERSSFRILIDALCKMNKVGHAMKILNCMINDGFWVDGRICSLILLSFCEQKDLSSVELMGFFEEMQKLGFCFGMVDYSNVIRSLVKREKSFDALGILNQMKLDGIKPDIVCYTMVMSSVIAEENYVKADELFDELLVLGLVPDVYTYNVYINGLCKQNKVEAGIKMIACMEELGCKPEVITYNTLLQALCKVGELNRLRELLKEMKFKGIVLNLKTYSIMIDCLISKGEIIEAYDLFEEVLDKDFCPPSSMFDETICRLCHRGLVCKAIELLKKMADKNVSPGLRVWEALLLNSGSKLDFVDTSLIGFVNQSSNWPC</sequence>
<keyword evidence="2" id="KW-1185">Reference proteome</keyword>
<reference evidence="1 2" key="1">
    <citation type="journal article" date="2023" name="Science">
        <title>Complex scaffold remodeling in plant triterpene biosynthesis.</title>
        <authorList>
            <person name="De La Pena R."/>
            <person name="Hodgson H."/>
            <person name="Liu J.C."/>
            <person name="Stephenson M.J."/>
            <person name="Martin A.C."/>
            <person name="Owen C."/>
            <person name="Harkess A."/>
            <person name="Leebens-Mack J."/>
            <person name="Jimenez L.E."/>
            <person name="Osbourn A."/>
            <person name="Sattely E.S."/>
        </authorList>
    </citation>
    <scope>NUCLEOTIDE SEQUENCE [LARGE SCALE GENOMIC DNA]</scope>
    <source>
        <strain evidence="2">cv. JPN11</strain>
        <tissue evidence="1">Leaf</tissue>
    </source>
</reference>
<proteinExistence type="predicted"/>
<name>A0ACC1X279_MELAZ</name>
<dbReference type="EMBL" id="CM051405">
    <property type="protein sequence ID" value="KAJ4704310.1"/>
    <property type="molecule type" value="Genomic_DNA"/>
</dbReference>
<protein>
    <submittedName>
        <fullName evidence="1">Pentatricopeptide repeat-containing protein</fullName>
    </submittedName>
</protein>
<comment type="caution">
    <text evidence="1">The sequence shown here is derived from an EMBL/GenBank/DDBJ whole genome shotgun (WGS) entry which is preliminary data.</text>
</comment>
<accession>A0ACC1X279</accession>
<evidence type="ECO:0000313" key="2">
    <source>
        <dbReference type="Proteomes" id="UP001164539"/>
    </source>
</evidence>
<evidence type="ECO:0000313" key="1">
    <source>
        <dbReference type="EMBL" id="KAJ4704310.1"/>
    </source>
</evidence>